<evidence type="ECO:0000313" key="3">
    <source>
        <dbReference type="Proteomes" id="UP000245698"/>
    </source>
</evidence>
<dbReference type="AlphaFoldDB" id="A0A2P9AFR2"/>
<dbReference type="InterPro" id="IPR011990">
    <property type="entry name" value="TPR-like_helical_dom_sf"/>
</dbReference>
<reference evidence="3" key="1">
    <citation type="submission" date="2016-12" db="EMBL/GenBank/DDBJ databases">
        <authorList>
            <person name="Brunel B."/>
        </authorList>
    </citation>
    <scope>NUCLEOTIDE SEQUENCE [LARGE SCALE GENOMIC DNA]</scope>
</reference>
<gene>
    <name evidence="2" type="ORF">BQ8482_120004</name>
</gene>
<protein>
    <recommendedName>
        <fullName evidence="4">MalT-like TPR region domain-containing protein</fullName>
    </recommendedName>
</protein>
<dbReference type="PANTHER" id="PTHR47691:SF3">
    <property type="entry name" value="HTH-TYPE TRANSCRIPTIONAL REGULATOR RV0890C-RELATED"/>
    <property type="match status" value="1"/>
</dbReference>
<evidence type="ECO:0000313" key="2">
    <source>
        <dbReference type="EMBL" id="SJM29949.1"/>
    </source>
</evidence>
<feature type="region of interest" description="Disordered" evidence="1">
    <location>
        <begin position="313"/>
        <end position="386"/>
    </location>
</feature>
<feature type="compositionally biased region" description="Polar residues" evidence="1">
    <location>
        <begin position="353"/>
        <end position="370"/>
    </location>
</feature>
<name>A0A2P9AFR2_9HYPH</name>
<organism evidence="2 3">
    <name type="scientific">Mesorhizobium delmotii</name>
    <dbReference type="NCBI Taxonomy" id="1631247"/>
    <lineage>
        <taxon>Bacteria</taxon>
        <taxon>Pseudomonadati</taxon>
        <taxon>Pseudomonadota</taxon>
        <taxon>Alphaproteobacteria</taxon>
        <taxon>Hyphomicrobiales</taxon>
        <taxon>Phyllobacteriaceae</taxon>
        <taxon>Mesorhizobium</taxon>
    </lineage>
</organism>
<evidence type="ECO:0008006" key="4">
    <source>
        <dbReference type="Google" id="ProtNLM"/>
    </source>
</evidence>
<keyword evidence="3" id="KW-1185">Reference proteome</keyword>
<dbReference type="Gene3D" id="1.25.40.10">
    <property type="entry name" value="Tetratricopeptide repeat domain"/>
    <property type="match status" value="1"/>
</dbReference>
<proteinExistence type="predicted"/>
<dbReference type="Proteomes" id="UP000245698">
    <property type="component" value="Unassembled WGS sequence"/>
</dbReference>
<dbReference type="EMBL" id="FUIG01000018">
    <property type="protein sequence ID" value="SJM29949.1"/>
    <property type="molecule type" value="Genomic_DNA"/>
</dbReference>
<evidence type="ECO:0000256" key="1">
    <source>
        <dbReference type="SAM" id="MobiDB-lite"/>
    </source>
</evidence>
<dbReference type="PANTHER" id="PTHR47691">
    <property type="entry name" value="REGULATOR-RELATED"/>
    <property type="match status" value="1"/>
</dbReference>
<sequence length="386" mass="41455">MMGELPAAREHLEQAIALYDPERHGSTAFTFGQDLGVAVLSHLVWVLWLLGYPDQASRRQAEALALARRVGHKNTLRFALMYSAMAGAYGNNAGLAAEHSASLLELAREQKFDLWRAGATVVKGWAIARQGRGEAGIAAIERGLAEWTSSGAEWMRPLFLSLLADACALSGDVRRALDLVGEALTAVERTGQCWPAAELHRLQGQFLTALPNGARPAEASAALQRAIQIARSQSAKSWELRAATSLARLWRDEGKHADACDLLAPVYAGFTEGFATPDLKEAKATLDTLRVNRVHASPPPAICGLLARRRSSAVSPGHGRGERKDSLGRFPSTQASTRTRRHIRTCGLCAPGQGSQSARRITSVSTSPRTGCSKPCGIVPTTSNPR</sequence>
<accession>A0A2P9AFR2</accession>
<dbReference type="SUPFAM" id="SSF48452">
    <property type="entry name" value="TPR-like"/>
    <property type="match status" value="1"/>
</dbReference>